<keyword evidence="1" id="KW-0472">Membrane</keyword>
<comment type="caution">
    <text evidence="2">The sequence shown here is derived from an EMBL/GenBank/DDBJ whole genome shotgun (WGS) entry which is preliminary data.</text>
</comment>
<reference evidence="2 3" key="1">
    <citation type="journal article" date="2018" name="Front. Plant Sci.">
        <title>Red Clover (Trifolium pratense) and Zigzag Clover (T. medium) - A Picture of Genomic Similarities and Differences.</title>
        <authorList>
            <person name="Dluhosova J."/>
            <person name="Istvanek J."/>
            <person name="Nedelnik J."/>
            <person name="Repkova J."/>
        </authorList>
    </citation>
    <scope>NUCLEOTIDE SEQUENCE [LARGE SCALE GENOMIC DNA]</scope>
    <source>
        <strain evidence="3">cv. 10/8</strain>
        <tissue evidence="2">Leaf</tissue>
    </source>
</reference>
<evidence type="ECO:0000256" key="1">
    <source>
        <dbReference type="SAM" id="Phobius"/>
    </source>
</evidence>
<keyword evidence="3" id="KW-1185">Reference proteome</keyword>
<dbReference type="EMBL" id="LXQA010389394">
    <property type="protein sequence ID" value="MCI48640.1"/>
    <property type="molecule type" value="Genomic_DNA"/>
</dbReference>
<name>A0A392SL31_9FABA</name>
<feature type="non-terminal residue" evidence="2">
    <location>
        <position position="58"/>
    </location>
</feature>
<protein>
    <submittedName>
        <fullName evidence="2">WAT1-related protein</fullName>
    </submittedName>
</protein>
<keyword evidence="1" id="KW-0812">Transmembrane</keyword>
<accession>A0A392SL31</accession>
<dbReference type="PROSITE" id="PS51257">
    <property type="entry name" value="PROKAR_LIPOPROTEIN"/>
    <property type="match status" value="1"/>
</dbReference>
<sequence length="58" mass="6453">MWDRLKPALLMIGVQIVFSACNILYKFAIFDGMSTIVIAAYRLAFAAVTTIPLALIFE</sequence>
<proteinExistence type="predicted"/>
<organism evidence="2 3">
    <name type="scientific">Trifolium medium</name>
    <dbReference type="NCBI Taxonomy" id="97028"/>
    <lineage>
        <taxon>Eukaryota</taxon>
        <taxon>Viridiplantae</taxon>
        <taxon>Streptophyta</taxon>
        <taxon>Embryophyta</taxon>
        <taxon>Tracheophyta</taxon>
        <taxon>Spermatophyta</taxon>
        <taxon>Magnoliopsida</taxon>
        <taxon>eudicotyledons</taxon>
        <taxon>Gunneridae</taxon>
        <taxon>Pentapetalae</taxon>
        <taxon>rosids</taxon>
        <taxon>fabids</taxon>
        <taxon>Fabales</taxon>
        <taxon>Fabaceae</taxon>
        <taxon>Papilionoideae</taxon>
        <taxon>50 kb inversion clade</taxon>
        <taxon>NPAAA clade</taxon>
        <taxon>Hologalegina</taxon>
        <taxon>IRL clade</taxon>
        <taxon>Trifolieae</taxon>
        <taxon>Trifolium</taxon>
    </lineage>
</organism>
<evidence type="ECO:0000313" key="3">
    <source>
        <dbReference type="Proteomes" id="UP000265520"/>
    </source>
</evidence>
<evidence type="ECO:0000313" key="2">
    <source>
        <dbReference type="EMBL" id="MCI48640.1"/>
    </source>
</evidence>
<dbReference type="AlphaFoldDB" id="A0A392SL31"/>
<keyword evidence="1" id="KW-1133">Transmembrane helix</keyword>
<dbReference type="Proteomes" id="UP000265520">
    <property type="component" value="Unassembled WGS sequence"/>
</dbReference>
<feature type="transmembrane region" description="Helical" evidence="1">
    <location>
        <begin position="7"/>
        <end position="30"/>
    </location>
</feature>
<feature type="transmembrane region" description="Helical" evidence="1">
    <location>
        <begin position="36"/>
        <end position="57"/>
    </location>
</feature>